<organism evidence="2 3">
    <name type="scientific">Fluviicola taffensis (strain DSM 16823 / NCIMB 13979 / RW262)</name>
    <dbReference type="NCBI Taxonomy" id="755732"/>
    <lineage>
        <taxon>Bacteria</taxon>
        <taxon>Pseudomonadati</taxon>
        <taxon>Bacteroidota</taxon>
        <taxon>Flavobacteriia</taxon>
        <taxon>Flavobacteriales</taxon>
        <taxon>Crocinitomicaceae</taxon>
        <taxon>Fluviicola</taxon>
    </lineage>
</organism>
<dbReference type="EMBL" id="CP002542">
    <property type="protein sequence ID" value="AEA43984.1"/>
    <property type="molecule type" value="Genomic_DNA"/>
</dbReference>
<name>F2IK81_FLUTR</name>
<feature type="transmembrane region" description="Helical" evidence="1">
    <location>
        <begin position="187"/>
        <end position="204"/>
    </location>
</feature>
<feature type="transmembrane region" description="Helical" evidence="1">
    <location>
        <begin position="120"/>
        <end position="141"/>
    </location>
</feature>
<dbReference type="RefSeq" id="WP_013686754.1">
    <property type="nucleotide sequence ID" value="NC_015321.1"/>
</dbReference>
<dbReference type="HOGENOM" id="CLU_1270749_0_0_10"/>
<protein>
    <submittedName>
        <fullName evidence="2">Uncharacterized protein</fullName>
    </submittedName>
</protein>
<accession>F2IK81</accession>
<evidence type="ECO:0000256" key="1">
    <source>
        <dbReference type="SAM" id="Phobius"/>
    </source>
</evidence>
<keyword evidence="3" id="KW-1185">Reference proteome</keyword>
<feature type="transmembrane region" description="Helical" evidence="1">
    <location>
        <begin position="65"/>
        <end position="85"/>
    </location>
</feature>
<feature type="transmembrane region" description="Helical" evidence="1">
    <location>
        <begin position="92"/>
        <end position="114"/>
    </location>
</feature>
<feature type="transmembrane region" description="Helical" evidence="1">
    <location>
        <begin position="39"/>
        <end position="59"/>
    </location>
</feature>
<proteinExistence type="predicted"/>
<sequence length="217" mass="25526">MNIYEFADKLTILSPIGLGIGIVGGIYRYLSLNKIYRLITIYLIIALLTDFASRLLSFMDQSNLILLPIFNLLELLLFLKIYYLFFEKTRKLLLLVVAVVFLAAFGSDVIPLFLDQNVMTHSYSSIIEALSIIFLAFLFFFDRIQAYNELKWTVFALNSVILVYFSVKLMFYIPINFFIHDDTNLKFYFWIVHLIMLIIFYLYLAKSIWEHGKIQEQ</sequence>
<dbReference type="KEGG" id="fte:Fluta_1998"/>
<reference evidence="2 3" key="1">
    <citation type="journal article" date="2011" name="Stand. Genomic Sci.">
        <title>Complete genome sequence of the gliding freshwater bacterium Fluviicola taffensis type strain (RW262).</title>
        <authorList>
            <person name="Woyke T."/>
            <person name="Chertkov O."/>
            <person name="Lapidus A."/>
            <person name="Nolan M."/>
            <person name="Lucas S."/>
            <person name="Del Rio T.G."/>
            <person name="Tice H."/>
            <person name="Cheng J.F."/>
            <person name="Tapia R."/>
            <person name="Han C."/>
            <person name="Goodwin L."/>
            <person name="Pitluck S."/>
            <person name="Liolios K."/>
            <person name="Pagani I."/>
            <person name="Ivanova N."/>
            <person name="Huntemann M."/>
            <person name="Mavromatis K."/>
            <person name="Mikhailova N."/>
            <person name="Pati A."/>
            <person name="Chen A."/>
            <person name="Palaniappan K."/>
            <person name="Land M."/>
            <person name="Hauser L."/>
            <person name="Brambilla E.M."/>
            <person name="Rohde M."/>
            <person name="Mwirichia R."/>
            <person name="Sikorski J."/>
            <person name="Tindall B.J."/>
            <person name="Goker M."/>
            <person name="Bristow J."/>
            <person name="Eisen J.A."/>
            <person name="Markowitz V."/>
            <person name="Hugenholtz P."/>
            <person name="Klenk H.P."/>
            <person name="Kyrpides N.C."/>
        </authorList>
    </citation>
    <scope>NUCLEOTIDE SEQUENCE [LARGE SCALE GENOMIC DNA]</scope>
    <source>
        <strain evidence="3">DSM 16823 / RW262 / RW262</strain>
    </source>
</reference>
<keyword evidence="1" id="KW-0812">Transmembrane</keyword>
<evidence type="ECO:0000313" key="2">
    <source>
        <dbReference type="EMBL" id="AEA43984.1"/>
    </source>
</evidence>
<keyword evidence="1" id="KW-1133">Transmembrane helix</keyword>
<feature type="transmembrane region" description="Helical" evidence="1">
    <location>
        <begin position="153"/>
        <end position="175"/>
    </location>
</feature>
<reference evidence="3" key="2">
    <citation type="submission" date="2011-02" db="EMBL/GenBank/DDBJ databases">
        <title>The complete genome of Fluviicola taffensis DSM 16823.</title>
        <authorList>
            <consortium name="US DOE Joint Genome Institute (JGI-PGF)"/>
            <person name="Lucas S."/>
            <person name="Copeland A."/>
            <person name="Lapidus A."/>
            <person name="Bruce D."/>
            <person name="Goodwin L."/>
            <person name="Pitluck S."/>
            <person name="Kyrpides N."/>
            <person name="Mavromatis K."/>
            <person name="Ivanova N."/>
            <person name="Mikhailova N."/>
            <person name="Pagani I."/>
            <person name="Chertkov O."/>
            <person name="Detter J.C."/>
            <person name="Han C."/>
            <person name="Tapia R."/>
            <person name="Land M."/>
            <person name="Hauser L."/>
            <person name="Markowitz V."/>
            <person name="Cheng J.-F."/>
            <person name="Hugenholtz P."/>
            <person name="Woyke T."/>
            <person name="Wu D."/>
            <person name="Tindall B."/>
            <person name="Pomrenke H.G."/>
            <person name="Brambilla E."/>
            <person name="Klenk H.-P."/>
            <person name="Eisen J.A."/>
        </authorList>
    </citation>
    <scope>NUCLEOTIDE SEQUENCE [LARGE SCALE GENOMIC DNA]</scope>
    <source>
        <strain evidence="3">DSM 16823 / RW262 / RW262</strain>
    </source>
</reference>
<keyword evidence="1" id="KW-0472">Membrane</keyword>
<dbReference type="STRING" id="755732.Fluta_1998"/>
<feature type="transmembrane region" description="Helical" evidence="1">
    <location>
        <begin position="12"/>
        <end position="30"/>
    </location>
</feature>
<dbReference type="eggNOG" id="ENOG5033M0D">
    <property type="taxonomic scope" value="Bacteria"/>
</dbReference>
<dbReference type="Proteomes" id="UP000007463">
    <property type="component" value="Chromosome"/>
</dbReference>
<gene>
    <name evidence="2" type="ordered locus">Fluta_1998</name>
</gene>
<dbReference type="AlphaFoldDB" id="F2IK81"/>
<evidence type="ECO:0000313" key="3">
    <source>
        <dbReference type="Proteomes" id="UP000007463"/>
    </source>
</evidence>